<dbReference type="Proteomes" id="UP000240883">
    <property type="component" value="Unassembled WGS sequence"/>
</dbReference>
<dbReference type="GO" id="GO:0030170">
    <property type="term" value="F:pyridoxal phosphate binding"/>
    <property type="evidence" value="ECO:0007669"/>
    <property type="project" value="InterPro"/>
</dbReference>
<reference evidence="3 4" key="1">
    <citation type="journal article" date="2018" name="Front. Microbiol.">
        <title>Genome-Wide Analysis of Corynespora cassiicola Leaf Fall Disease Putative Effectors.</title>
        <authorList>
            <person name="Lopez D."/>
            <person name="Ribeiro S."/>
            <person name="Label P."/>
            <person name="Fumanal B."/>
            <person name="Venisse J.S."/>
            <person name="Kohler A."/>
            <person name="de Oliveira R.R."/>
            <person name="Labutti K."/>
            <person name="Lipzen A."/>
            <person name="Lail K."/>
            <person name="Bauer D."/>
            <person name="Ohm R.A."/>
            <person name="Barry K.W."/>
            <person name="Spatafora J."/>
            <person name="Grigoriev I.V."/>
            <person name="Martin F.M."/>
            <person name="Pujade-Renaud V."/>
        </authorList>
    </citation>
    <scope>NUCLEOTIDE SEQUENCE [LARGE SCALE GENOMIC DNA]</scope>
    <source>
        <strain evidence="3 4">Philippines</strain>
    </source>
</reference>
<keyword evidence="4" id="KW-1185">Reference proteome</keyword>
<protein>
    <recommendedName>
        <fullName evidence="2">MOSC domain-containing protein</fullName>
    </recommendedName>
</protein>
<dbReference type="PROSITE" id="PS51340">
    <property type="entry name" value="MOSC"/>
    <property type="match status" value="1"/>
</dbReference>
<proteinExistence type="predicted"/>
<feature type="domain" description="MOSC" evidence="2">
    <location>
        <begin position="288"/>
        <end position="437"/>
    </location>
</feature>
<dbReference type="AlphaFoldDB" id="A0A2T2NUX1"/>
<keyword evidence="1" id="KW-0812">Transmembrane</keyword>
<dbReference type="OrthoDB" id="17255at2759"/>
<sequence>MSSHPLDKAIDVVQDFWKTTGSDYTVIILTILVFAPIIPLVILFVLASIEREKPLPPPIGCRKFGLQGRSNLSDQYSKQYAKGAGPGPDNRWSVKALFIYPIKSCAPVELDKTEIIRTGLRYDRQFTIAQQVTSLPTLEGKVTSKWTFITQRTFPRLAKVQTEVWVPDPSAPGYREDGEWVKSEGCLIVRFPFAPDVDFSMDGLRNYSKILAAKVFDRTELMAEFRVPFNPTKDRMKEMKYRSEEVKIWNDMPVALNMGVEIPYETTAKLKYSLGVTNPITLFRIDTTKYREVSMCAPKKEDVGFQTIVGMHDAYPMSIMNLASVHDVSSRLPKGYSKLNALRYRANVYMTGPPAFHEDDWTKARIGSGDYHVSCRTTRCKLPNVDPETGIPDRNEPGTTMRKYRIIDEGSKSPCLGMSVTPFGLGEIKVGDEIEVLETGEHYFLY</sequence>
<dbReference type="PANTHER" id="PTHR14237">
    <property type="entry name" value="MOLYBDOPTERIN COFACTOR SULFURASE MOSC"/>
    <property type="match status" value="1"/>
</dbReference>
<gene>
    <name evidence="3" type="ORF">BS50DRAFT_521654</name>
</gene>
<evidence type="ECO:0000259" key="2">
    <source>
        <dbReference type="PROSITE" id="PS51340"/>
    </source>
</evidence>
<organism evidence="3 4">
    <name type="scientific">Corynespora cassiicola Philippines</name>
    <dbReference type="NCBI Taxonomy" id="1448308"/>
    <lineage>
        <taxon>Eukaryota</taxon>
        <taxon>Fungi</taxon>
        <taxon>Dikarya</taxon>
        <taxon>Ascomycota</taxon>
        <taxon>Pezizomycotina</taxon>
        <taxon>Dothideomycetes</taxon>
        <taxon>Pleosporomycetidae</taxon>
        <taxon>Pleosporales</taxon>
        <taxon>Corynesporascaceae</taxon>
        <taxon>Corynespora</taxon>
    </lineage>
</organism>
<dbReference type="GO" id="GO:0030151">
    <property type="term" value="F:molybdenum ion binding"/>
    <property type="evidence" value="ECO:0007669"/>
    <property type="project" value="InterPro"/>
</dbReference>
<dbReference type="Pfam" id="PF03476">
    <property type="entry name" value="MOSC_N"/>
    <property type="match status" value="1"/>
</dbReference>
<evidence type="ECO:0000313" key="3">
    <source>
        <dbReference type="EMBL" id="PSN69241.1"/>
    </source>
</evidence>
<dbReference type="SUPFAM" id="SSF50800">
    <property type="entry name" value="PK beta-barrel domain-like"/>
    <property type="match status" value="1"/>
</dbReference>
<feature type="transmembrane region" description="Helical" evidence="1">
    <location>
        <begin position="24"/>
        <end position="47"/>
    </location>
</feature>
<evidence type="ECO:0000313" key="4">
    <source>
        <dbReference type="Proteomes" id="UP000240883"/>
    </source>
</evidence>
<dbReference type="InterPro" id="IPR005303">
    <property type="entry name" value="MOCOS_middle"/>
</dbReference>
<accession>A0A2T2NUX1</accession>
<dbReference type="InterPro" id="IPR005302">
    <property type="entry name" value="MoCF_Sase_C"/>
</dbReference>
<keyword evidence="1" id="KW-0472">Membrane</keyword>
<keyword evidence="1" id="KW-1133">Transmembrane helix</keyword>
<evidence type="ECO:0000256" key="1">
    <source>
        <dbReference type="SAM" id="Phobius"/>
    </source>
</evidence>
<dbReference type="GO" id="GO:0003824">
    <property type="term" value="F:catalytic activity"/>
    <property type="evidence" value="ECO:0007669"/>
    <property type="project" value="InterPro"/>
</dbReference>
<dbReference type="PANTHER" id="PTHR14237:SF23">
    <property type="entry name" value="MOSC DOMAIN PROTEIN (AFU_ORTHOLOGUE AFUA_7G05900)"/>
    <property type="match status" value="1"/>
</dbReference>
<dbReference type="InterPro" id="IPR011037">
    <property type="entry name" value="Pyrv_Knase-like_insert_dom_sf"/>
</dbReference>
<dbReference type="EMBL" id="KZ678133">
    <property type="protein sequence ID" value="PSN69241.1"/>
    <property type="molecule type" value="Genomic_DNA"/>
</dbReference>
<dbReference type="Pfam" id="PF03473">
    <property type="entry name" value="MOSC"/>
    <property type="match status" value="1"/>
</dbReference>
<dbReference type="STRING" id="1448308.A0A2T2NUX1"/>
<name>A0A2T2NUX1_CORCC</name>